<comment type="similarity">
    <text evidence="1">Belongs to the NAD(P)-dependent epimerase/dehydratase family. SDR39U1 subfamily.</text>
</comment>
<dbReference type="InterPro" id="IPR001509">
    <property type="entry name" value="Epimerase_deHydtase"/>
</dbReference>
<feature type="domain" description="NAD-dependent epimerase/dehydratase" evidence="2">
    <location>
        <begin position="158"/>
        <end position="365"/>
    </location>
</feature>
<keyword evidence="5" id="KW-1185">Reference proteome</keyword>
<dbReference type="Pfam" id="PF01370">
    <property type="entry name" value="Epimerase"/>
    <property type="match status" value="1"/>
</dbReference>
<protein>
    <submittedName>
        <fullName evidence="4">Uncharacterized protein</fullName>
    </submittedName>
</protein>
<dbReference type="SUPFAM" id="SSF51735">
    <property type="entry name" value="NAD(P)-binding Rossmann-fold domains"/>
    <property type="match status" value="1"/>
</dbReference>
<proteinExistence type="inferred from homology"/>
<dbReference type="AlphaFoldDB" id="A0A562S346"/>
<dbReference type="NCBIfam" id="TIGR01777">
    <property type="entry name" value="yfcH"/>
    <property type="match status" value="1"/>
</dbReference>
<dbReference type="CDD" id="cd05242">
    <property type="entry name" value="SDR_a8"/>
    <property type="match status" value="1"/>
</dbReference>
<dbReference type="PANTHER" id="PTHR11092:SF0">
    <property type="entry name" value="EPIMERASE FAMILY PROTEIN SDR39U1"/>
    <property type="match status" value="1"/>
</dbReference>
<name>A0A562S346_9BACT</name>
<dbReference type="InterPro" id="IPR036291">
    <property type="entry name" value="NAD(P)-bd_dom_sf"/>
</dbReference>
<comment type="caution">
    <text evidence="4">The sequence shown here is derived from an EMBL/GenBank/DDBJ whole genome shotgun (WGS) entry which is preliminary data.</text>
</comment>
<evidence type="ECO:0000259" key="3">
    <source>
        <dbReference type="Pfam" id="PF08338"/>
    </source>
</evidence>
<evidence type="ECO:0000313" key="5">
    <source>
        <dbReference type="Proteomes" id="UP000318307"/>
    </source>
</evidence>
<dbReference type="Proteomes" id="UP000318307">
    <property type="component" value="Unassembled WGS sequence"/>
</dbReference>
<dbReference type="CDD" id="cd07820">
    <property type="entry name" value="SRPBCC_3"/>
    <property type="match status" value="1"/>
</dbReference>
<evidence type="ECO:0000259" key="2">
    <source>
        <dbReference type="Pfam" id="PF01370"/>
    </source>
</evidence>
<gene>
    <name evidence="4" type="ORF">LZ24_00630</name>
</gene>
<evidence type="ECO:0000256" key="1">
    <source>
        <dbReference type="ARBA" id="ARBA00009353"/>
    </source>
</evidence>
<dbReference type="InterPro" id="IPR023393">
    <property type="entry name" value="START-like_dom_sf"/>
</dbReference>
<dbReference type="Gene3D" id="3.40.50.720">
    <property type="entry name" value="NAD(P)-binding Rossmann-like Domain"/>
    <property type="match status" value="1"/>
</dbReference>
<dbReference type="EMBL" id="VLLC01000003">
    <property type="protein sequence ID" value="TWI75583.1"/>
    <property type="molecule type" value="Genomic_DNA"/>
</dbReference>
<dbReference type="InterPro" id="IPR013549">
    <property type="entry name" value="DUF1731"/>
</dbReference>
<accession>A0A562S346</accession>
<dbReference type="RefSeq" id="WP_144682240.1">
    <property type="nucleotide sequence ID" value="NZ_VLLC01000003.1"/>
</dbReference>
<sequence length="452" mass="50132">MILHELRREIRLPLSPEKVFDWHSRKDALLRLSPPWAMPASVSQQDGLKTGGNVSMRIPLGPLSLPWKGCYPEVSAPFFFKDIQTKGPFAFWEHSHYFHPDAAGCRMEDLLRFALPAGPVGNFFAGERVKQKLQRLFDWRQHVLEDDLSAPLPRPMTILMSGSSGLVAESLIPALTTAGHRGIPLVRQRGLSGTRFWNPEKGCADPGIMDGVDAVLHLGGEPIGEDTWTEEKKRRILQSRIQGTRFLVQAIKKASHPPKIFISASAIGYYGHRKDRILSEADTSGQGFLARVCRMWEEEALQAQDFCRVVCLRIGIGLTPRGGALARLYPLFSMGLGGTIGRGRAWMSWIAMEDLVRAIRFLLHTEKVSGPVNLTAPKPLQASAFADTLASTLKRPAGMRLPPSLLQLCLGEMGKEVLMSSTRAYPFKLEAAGFRFRYPDLKSALPMLTGKG</sequence>
<feature type="domain" description="DUF1731" evidence="3">
    <location>
        <begin position="402"/>
        <end position="445"/>
    </location>
</feature>
<reference evidence="4 5" key="1">
    <citation type="submission" date="2019-07" db="EMBL/GenBank/DDBJ databases">
        <title>Genome sequencing of 100 strains of the haloalkaliphilic chemolithoautotrophic sulfur-oxidizing bacterium Thioalkalivibrio.</title>
        <authorList>
            <person name="Muyzer G."/>
        </authorList>
    </citation>
    <scope>NUCLEOTIDE SEQUENCE [LARGE SCALE GENOMIC DNA]</scope>
    <source>
        <strain evidence="4 5">ASO4-4</strain>
    </source>
</reference>
<dbReference type="SUPFAM" id="SSF55961">
    <property type="entry name" value="Bet v1-like"/>
    <property type="match status" value="1"/>
</dbReference>
<dbReference type="OrthoDB" id="5292533at2"/>
<evidence type="ECO:0000313" key="4">
    <source>
        <dbReference type="EMBL" id="TWI75583.1"/>
    </source>
</evidence>
<dbReference type="InterPro" id="IPR010099">
    <property type="entry name" value="SDR39U1"/>
</dbReference>
<dbReference type="PANTHER" id="PTHR11092">
    <property type="entry name" value="SUGAR NUCLEOTIDE EPIMERASE RELATED"/>
    <property type="match status" value="1"/>
</dbReference>
<dbReference type="Pfam" id="PF08338">
    <property type="entry name" value="DUF1731"/>
    <property type="match status" value="1"/>
</dbReference>
<dbReference type="Gene3D" id="3.30.530.20">
    <property type="match status" value="1"/>
</dbReference>
<organism evidence="4 5">
    <name type="scientific">Desulfobotulus alkaliphilus</name>
    <dbReference type="NCBI Taxonomy" id="622671"/>
    <lineage>
        <taxon>Bacteria</taxon>
        <taxon>Pseudomonadati</taxon>
        <taxon>Thermodesulfobacteriota</taxon>
        <taxon>Desulfobacteria</taxon>
        <taxon>Desulfobacterales</taxon>
        <taxon>Desulfobacteraceae</taxon>
        <taxon>Desulfobotulus</taxon>
    </lineage>
</organism>